<evidence type="ECO:0000313" key="1">
    <source>
        <dbReference type="EMBL" id="KAG7541330.1"/>
    </source>
</evidence>
<sequence>MCEHEVYLNYFLNFRRESKRACQTTLALAEPKSTCIRTQKSHQKHRHQTTRVELWQPKPLPFLPTTELRGLNTFASLSPNELRALNTSASNPSTLPQFLFSRVSPASSFFLFFVT</sequence>
<dbReference type="Proteomes" id="UP000694240">
    <property type="component" value="Chromosome 12"/>
</dbReference>
<comment type="caution">
    <text evidence="1">The sequence shown here is derived from an EMBL/GenBank/DDBJ whole genome shotgun (WGS) entry which is preliminary data.</text>
</comment>
<gene>
    <name evidence="1" type="ORF">ISN45_Aa07g014410</name>
</gene>
<reference evidence="1 2" key="1">
    <citation type="submission" date="2020-12" db="EMBL/GenBank/DDBJ databases">
        <title>Concerted genomic and epigenomic changes stabilize Arabidopsis allopolyploids.</title>
        <authorList>
            <person name="Chen Z."/>
        </authorList>
    </citation>
    <scope>NUCLEOTIDE SEQUENCE [LARGE SCALE GENOMIC DNA]</scope>
    <source>
        <strain evidence="1">Allo738</strain>
        <tissue evidence="1">Leaf</tissue>
    </source>
</reference>
<protein>
    <submittedName>
        <fullName evidence="1">Uncharacterized protein</fullName>
    </submittedName>
</protein>
<evidence type="ECO:0000313" key="2">
    <source>
        <dbReference type="Proteomes" id="UP000694240"/>
    </source>
</evidence>
<name>A0A8T1YBJ7_9BRAS</name>
<accession>A0A8T1YBJ7</accession>
<dbReference type="AlphaFoldDB" id="A0A8T1YBJ7"/>
<organism evidence="1 2">
    <name type="scientific">Arabidopsis thaliana x Arabidopsis arenosa</name>
    <dbReference type="NCBI Taxonomy" id="1240361"/>
    <lineage>
        <taxon>Eukaryota</taxon>
        <taxon>Viridiplantae</taxon>
        <taxon>Streptophyta</taxon>
        <taxon>Embryophyta</taxon>
        <taxon>Tracheophyta</taxon>
        <taxon>Spermatophyta</taxon>
        <taxon>Magnoliopsida</taxon>
        <taxon>eudicotyledons</taxon>
        <taxon>Gunneridae</taxon>
        <taxon>Pentapetalae</taxon>
        <taxon>rosids</taxon>
        <taxon>malvids</taxon>
        <taxon>Brassicales</taxon>
        <taxon>Brassicaceae</taxon>
        <taxon>Camelineae</taxon>
        <taxon>Arabidopsis</taxon>
    </lineage>
</organism>
<proteinExistence type="predicted"/>
<dbReference type="EMBL" id="JAEFBK010000012">
    <property type="protein sequence ID" value="KAG7541330.1"/>
    <property type="molecule type" value="Genomic_DNA"/>
</dbReference>
<keyword evidence="2" id="KW-1185">Reference proteome</keyword>